<proteinExistence type="predicted"/>
<gene>
    <name evidence="2" type="ORF">CLV38_11918</name>
</gene>
<feature type="domain" description="Primase C-terminal 1" evidence="1">
    <location>
        <begin position="223"/>
        <end position="289"/>
    </location>
</feature>
<protein>
    <submittedName>
        <fullName evidence="2">Primase-like protein</fullName>
    </submittedName>
</protein>
<reference evidence="2 3" key="1">
    <citation type="submission" date="2018-03" db="EMBL/GenBank/DDBJ databases">
        <title>Genomic Encyclopedia of Archaeal and Bacterial Type Strains, Phase II (KMG-II): from individual species to whole genera.</title>
        <authorList>
            <person name="Goeker M."/>
        </authorList>
    </citation>
    <scope>NUCLEOTIDE SEQUENCE [LARGE SCALE GENOMIC DNA]</scope>
    <source>
        <strain evidence="2 3">DSM 13175</strain>
    </source>
</reference>
<dbReference type="Proteomes" id="UP000238205">
    <property type="component" value="Unassembled WGS sequence"/>
</dbReference>
<evidence type="ECO:0000313" key="2">
    <source>
        <dbReference type="EMBL" id="PRY81008.1"/>
    </source>
</evidence>
<dbReference type="SMART" id="SM00942">
    <property type="entry name" value="PriCT_1"/>
    <property type="match status" value="1"/>
</dbReference>
<dbReference type="AlphaFoldDB" id="A0A2T0W5F6"/>
<comment type="caution">
    <text evidence="2">The sequence shown here is derived from an EMBL/GenBank/DDBJ whole genome shotgun (WGS) entry which is preliminary data.</text>
</comment>
<dbReference type="EMBL" id="PVTO01000019">
    <property type="protein sequence ID" value="PRY81008.1"/>
    <property type="molecule type" value="Genomic_DNA"/>
</dbReference>
<accession>A0A2T0W5F6</accession>
<dbReference type="RefSeq" id="WP_106194606.1">
    <property type="nucleotide sequence ID" value="NZ_PVTO01000019.1"/>
</dbReference>
<sequence length="295" mass="34011">MIYIARGYTGNKIQSVPTELSDFEAIRQSKIQVLSDVEKLHHYKRTTVHYFVAGEFKELVRNNMNLKHKTLITLDFDDTKTSRDGFIEHLQQTIGGNRFYTFPSIRNGIEGLRYRVVIEPSRAFNIKENSTVMAYVNRIIGLEGYDETADTFSQLQGLKVTFGTKEAYEEECYLNQGEPLNIDEAIQLQEAYEKENPQAIKRKQKPFQFQVSRKKTYTASLMEQLLEPIESGERNVRMASLVGKLFSLGMNAEATYEWIHLINDNFVTPALREDEVNTIFRSILKAEQNKLEKGG</sequence>
<evidence type="ECO:0000313" key="3">
    <source>
        <dbReference type="Proteomes" id="UP000238205"/>
    </source>
</evidence>
<dbReference type="InterPro" id="IPR014820">
    <property type="entry name" value="PriCT_1"/>
</dbReference>
<keyword evidence="3" id="KW-1185">Reference proteome</keyword>
<dbReference type="OrthoDB" id="9763644at2"/>
<organism evidence="2 3">
    <name type="scientific">Alkalibacterium olivapovliticus</name>
    <dbReference type="NCBI Taxonomy" id="99907"/>
    <lineage>
        <taxon>Bacteria</taxon>
        <taxon>Bacillati</taxon>
        <taxon>Bacillota</taxon>
        <taxon>Bacilli</taxon>
        <taxon>Lactobacillales</taxon>
        <taxon>Carnobacteriaceae</taxon>
        <taxon>Alkalibacterium</taxon>
    </lineage>
</organism>
<evidence type="ECO:0000259" key="1">
    <source>
        <dbReference type="SMART" id="SM00942"/>
    </source>
</evidence>
<name>A0A2T0W5F6_9LACT</name>
<dbReference type="Pfam" id="PF08708">
    <property type="entry name" value="PriCT_1"/>
    <property type="match status" value="1"/>
</dbReference>